<keyword evidence="2" id="KW-0472">Membrane</keyword>
<feature type="compositionally biased region" description="Low complexity" evidence="1">
    <location>
        <begin position="165"/>
        <end position="187"/>
    </location>
</feature>
<evidence type="ECO:0000256" key="2">
    <source>
        <dbReference type="SAM" id="Phobius"/>
    </source>
</evidence>
<evidence type="ECO:0000313" key="4">
    <source>
        <dbReference type="EMBL" id="RDB22405.1"/>
    </source>
</evidence>
<feature type="region of interest" description="Disordered" evidence="1">
    <location>
        <begin position="129"/>
        <end position="188"/>
    </location>
</feature>
<reference evidence="4" key="1">
    <citation type="submission" date="2018-04" db="EMBL/GenBank/DDBJ databases">
        <title>Whole genome sequencing of Hypsizygus marmoreus.</title>
        <authorList>
            <person name="Choi I.-G."/>
            <person name="Min B."/>
            <person name="Kim J.-G."/>
            <person name="Kim S."/>
            <person name="Oh Y.-L."/>
            <person name="Kong W.-S."/>
            <person name="Park H."/>
            <person name="Jeong J."/>
            <person name="Song E.-S."/>
        </authorList>
    </citation>
    <scope>NUCLEOTIDE SEQUENCE [LARGE SCALE GENOMIC DNA]</scope>
    <source>
        <strain evidence="4">51987-8</strain>
    </source>
</reference>
<keyword evidence="2" id="KW-1133">Transmembrane helix</keyword>
<dbReference type="EMBL" id="LUEZ02000051">
    <property type="protein sequence ID" value="RDB22405.1"/>
    <property type="molecule type" value="Genomic_DNA"/>
</dbReference>
<keyword evidence="5" id="KW-1185">Reference proteome</keyword>
<dbReference type="PROSITE" id="PS50234">
    <property type="entry name" value="VWFA"/>
    <property type="match status" value="1"/>
</dbReference>
<comment type="caution">
    <text evidence="4">The sequence shown here is derived from an EMBL/GenBank/DDBJ whole genome shotgun (WGS) entry which is preliminary data.</text>
</comment>
<feature type="transmembrane region" description="Helical" evidence="2">
    <location>
        <begin position="194"/>
        <end position="214"/>
    </location>
</feature>
<dbReference type="Gene3D" id="3.40.50.410">
    <property type="entry name" value="von Willebrand factor, type A domain"/>
    <property type="match status" value="1"/>
</dbReference>
<sequence length="630" mass="68237">MLSSAYVTCTSANVASMGAWSRDSPGPTSRPFLVNLICSRELYNGTAVFDKRTTPALHPLQLQLTFPPLCDSRLLGRIFLLNRSPLAIVPSQSSHRSPSSDCPPPTITKVSFTSYSILLLMTIMHHGKPCAQSTSTPDSPPPSPFPLPSLLQPTNSNSQNPTADPLISITSLPTPTSTSTPILPTTHTSHKKPGIIIGIIIGLLLFACGAFLVWRWFRFRRPLDSTDGRSSKQPTASPSAGVDEYKSLKSQEPADLGATHSARSPDGNTDSPPPHTRTDSIPPSSITPSPHPVQGSCPPLFATPTIGLRSKDTHPPPTSKSTGDDYTEGISELNRAHHPTEVSASEHQLRVVSSLPKASYMAPPTPPRNTVNPGYNPQLDKPRPKDIGTYLLCVVFLAFPLHSYTPLLASSSPLQQYFAHPTFILHRTYHVCFIVDDSISMSQGNRWDEAGTALLEIAEYALARNIDEIDLKFLNSPLFKCGVKGAAAIRAMFKQVRLSAGTPIGAALRKVLNEHINLLDRAIDTPEYHTIRPLDIILLTDGVPSDNPKSVLLKAVAHLRMSKHHPNAVGVQIVQIGNAPRAVPILRSLMGDDVGSIVDTVPYDGKLTPGRLERILLGGLHPNVRALIQY</sequence>
<feature type="domain" description="VWFA" evidence="3">
    <location>
        <begin position="430"/>
        <end position="615"/>
    </location>
</feature>
<feature type="region of interest" description="Disordered" evidence="1">
    <location>
        <begin position="223"/>
        <end position="328"/>
    </location>
</feature>
<keyword evidence="2" id="KW-0812">Transmembrane</keyword>
<name>A0A369JPT7_HYPMA</name>
<dbReference type="PANTHER" id="PTHR34706">
    <property type="entry name" value="SLR1338 PROTEIN"/>
    <property type="match status" value="1"/>
</dbReference>
<dbReference type="AlphaFoldDB" id="A0A369JPT7"/>
<dbReference type="InParanoid" id="A0A369JPT7"/>
<evidence type="ECO:0000259" key="3">
    <source>
        <dbReference type="PROSITE" id="PS50234"/>
    </source>
</evidence>
<organism evidence="4 5">
    <name type="scientific">Hypsizygus marmoreus</name>
    <name type="common">White beech mushroom</name>
    <name type="synonym">Agaricus marmoreus</name>
    <dbReference type="NCBI Taxonomy" id="39966"/>
    <lineage>
        <taxon>Eukaryota</taxon>
        <taxon>Fungi</taxon>
        <taxon>Dikarya</taxon>
        <taxon>Basidiomycota</taxon>
        <taxon>Agaricomycotina</taxon>
        <taxon>Agaricomycetes</taxon>
        <taxon>Agaricomycetidae</taxon>
        <taxon>Agaricales</taxon>
        <taxon>Tricholomatineae</taxon>
        <taxon>Lyophyllaceae</taxon>
        <taxon>Hypsizygus</taxon>
    </lineage>
</organism>
<dbReference type="PANTHER" id="PTHR34706:SF1">
    <property type="entry name" value="VWFA DOMAIN-CONTAINING PROTEIN"/>
    <property type="match status" value="1"/>
</dbReference>
<dbReference type="OrthoDB" id="630895at2759"/>
<dbReference type="SUPFAM" id="SSF53300">
    <property type="entry name" value="vWA-like"/>
    <property type="match status" value="1"/>
</dbReference>
<protein>
    <recommendedName>
        <fullName evidence="3">VWFA domain-containing protein</fullName>
    </recommendedName>
</protein>
<dbReference type="InterPro" id="IPR002035">
    <property type="entry name" value="VWF_A"/>
</dbReference>
<accession>A0A369JPT7</accession>
<feature type="compositionally biased region" description="Pro residues" evidence="1">
    <location>
        <begin position="138"/>
        <end position="147"/>
    </location>
</feature>
<dbReference type="SMART" id="SM00327">
    <property type="entry name" value="VWA"/>
    <property type="match status" value="1"/>
</dbReference>
<evidence type="ECO:0000256" key="1">
    <source>
        <dbReference type="SAM" id="MobiDB-lite"/>
    </source>
</evidence>
<proteinExistence type="predicted"/>
<dbReference type="STRING" id="39966.A0A369JPT7"/>
<evidence type="ECO:0000313" key="5">
    <source>
        <dbReference type="Proteomes" id="UP000076154"/>
    </source>
</evidence>
<dbReference type="Proteomes" id="UP000076154">
    <property type="component" value="Unassembled WGS sequence"/>
</dbReference>
<gene>
    <name evidence="4" type="ORF">Hypma_010519</name>
</gene>
<dbReference type="InterPro" id="IPR036465">
    <property type="entry name" value="vWFA_dom_sf"/>
</dbReference>